<sequence length="163" mass="18354">MGSSLDPLTYFPQFAALKDIFDKSDGKCRLWMVNPDNFRAAGGIFNWGTNAGHLVVRPIFKMLQVRRTMRTPLKLPDGRVSYPAQDLLPSLEEVSHDETKDIADAVQWMGQLQAKKLYKQKKESSIESMDRSGTSQAINGQIKNPSPKFNFGEDRKGVLTSFD</sequence>
<name>A0A8H4Z2J5_9HYPO</name>
<reference evidence="2 3" key="1">
    <citation type="journal article" date="2020" name="BMC Genomics">
        <title>Correction to: Identification and distribution of gene clusters required for synthesis of sphingolipid metabolism inhibitors in diverse species of the filamentous fungus Fusarium.</title>
        <authorList>
            <person name="Kim H.S."/>
            <person name="Lohmar J.M."/>
            <person name="Busman M."/>
            <person name="Brown D.W."/>
            <person name="Naumann T.A."/>
            <person name="Divon H.H."/>
            <person name="Lysoe E."/>
            <person name="Uhlig S."/>
            <person name="Proctor R.H."/>
        </authorList>
    </citation>
    <scope>NUCLEOTIDE SEQUENCE [LARGE SCALE GENOMIC DNA]</scope>
    <source>
        <strain evidence="2 3">NRRL 25214</strain>
    </source>
</reference>
<comment type="caution">
    <text evidence="2">The sequence shown here is derived from an EMBL/GenBank/DDBJ whole genome shotgun (WGS) entry which is preliminary data.</text>
</comment>
<gene>
    <name evidence="2" type="ORF">FANTH_10232</name>
</gene>
<accession>A0A8H4Z2J5</accession>
<dbReference type="EMBL" id="JABEVY010000285">
    <property type="protein sequence ID" value="KAF5238734.1"/>
    <property type="molecule type" value="Genomic_DNA"/>
</dbReference>
<organism evidence="2 3">
    <name type="scientific">Fusarium anthophilum</name>
    <dbReference type="NCBI Taxonomy" id="48485"/>
    <lineage>
        <taxon>Eukaryota</taxon>
        <taxon>Fungi</taxon>
        <taxon>Dikarya</taxon>
        <taxon>Ascomycota</taxon>
        <taxon>Pezizomycotina</taxon>
        <taxon>Sordariomycetes</taxon>
        <taxon>Hypocreomycetidae</taxon>
        <taxon>Hypocreales</taxon>
        <taxon>Nectriaceae</taxon>
        <taxon>Fusarium</taxon>
        <taxon>Fusarium fujikuroi species complex</taxon>
    </lineage>
</organism>
<feature type="region of interest" description="Disordered" evidence="1">
    <location>
        <begin position="123"/>
        <end position="163"/>
    </location>
</feature>
<dbReference type="AlphaFoldDB" id="A0A8H4Z2J5"/>
<evidence type="ECO:0000313" key="3">
    <source>
        <dbReference type="Proteomes" id="UP000573603"/>
    </source>
</evidence>
<protein>
    <submittedName>
        <fullName evidence="2">Uncharacterized protein</fullName>
    </submittedName>
</protein>
<evidence type="ECO:0000313" key="2">
    <source>
        <dbReference type="EMBL" id="KAF5238734.1"/>
    </source>
</evidence>
<proteinExistence type="predicted"/>
<dbReference type="Proteomes" id="UP000573603">
    <property type="component" value="Unassembled WGS sequence"/>
</dbReference>
<evidence type="ECO:0000256" key="1">
    <source>
        <dbReference type="SAM" id="MobiDB-lite"/>
    </source>
</evidence>
<feature type="compositionally biased region" description="Polar residues" evidence="1">
    <location>
        <begin position="131"/>
        <end position="144"/>
    </location>
</feature>
<keyword evidence="3" id="KW-1185">Reference proteome</keyword>